<name>V5FXI2_ANOGL</name>
<reference evidence="2" key="1">
    <citation type="submission" date="2013-07" db="EMBL/GenBank/DDBJ databases">
        <title>Midgut Transcriptome Profiling of Anoplphora glabripennis, a Lignocellulose Degrading, Wood-Boring Cerambycid.</title>
        <authorList>
            <person name="Scully E.D."/>
            <person name="Hoover K."/>
            <person name="Carlson J.E."/>
            <person name="Tien M."/>
            <person name="Geib S.M."/>
        </authorList>
    </citation>
    <scope>NUCLEOTIDE SEQUENCE</scope>
</reference>
<evidence type="ECO:0000313" key="2">
    <source>
        <dbReference type="EMBL" id="JAB62370.1"/>
    </source>
</evidence>
<feature type="non-terminal residue" evidence="2">
    <location>
        <position position="273"/>
    </location>
</feature>
<dbReference type="InterPro" id="IPR012337">
    <property type="entry name" value="RNaseH-like_sf"/>
</dbReference>
<feature type="non-terminal residue" evidence="2">
    <location>
        <position position="1"/>
    </location>
</feature>
<dbReference type="AlphaFoldDB" id="V5FXI2"/>
<gene>
    <name evidence="2" type="primary">ZMYM1</name>
</gene>
<organism evidence="2">
    <name type="scientific">Anoplophora glabripennis</name>
    <name type="common">Asian longhorn beetle</name>
    <name type="synonym">Anoplophora nobilis</name>
    <dbReference type="NCBI Taxonomy" id="217634"/>
    <lineage>
        <taxon>Eukaryota</taxon>
        <taxon>Metazoa</taxon>
        <taxon>Ecdysozoa</taxon>
        <taxon>Arthropoda</taxon>
        <taxon>Hexapoda</taxon>
        <taxon>Insecta</taxon>
        <taxon>Pterygota</taxon>
        <taxon>Neoptera</taxon>
        <taxon>Endopterygota</taxon>
        <taxon>Coleoptera</taxon>
        <taxon>Polyphaga</taxon>
        <taxon>Cucujiformia</taxon>
        <taxon>Chrysomeloidea</taxon>
        <taxon>Cerambycidae</taxon>
        <taxon>Lamiinae</taxon>
        <taxon>Lamiini</taxon>
        <taxon>Anoplophora</taxon>
    </lineage>
</organism>
<dbReference type="SUPFAM" id="SSF53098">
    <property type="entry name" value="Ribonuclease H-like"/>
    <property type="match status" value="1"/>
</dbReference>
<protein>
    <submittedName>
        <fullName evidence="2">Zinc finger MYM-type protein</fullName>
    </submittedName>
</protein>
<dbReference type="PANTHER" id="PTHR45749">
    <property type="match status" value="1"/>
</dbReference>
<feature type="domain" description="DUF4371" evidence="1">
    <location>
        <begin position="54"/>
        <end position="240"/>
    </location>
</feature>
<dbReference type="EMBL" id="GALX01006096">
    <property type="protein sequence ID" value="JAB62370.1"/>
    <property type="molecule type" value="Transcribed_RNA"/>
</dbReference>
<evidence type="ECO:0000259" key="1">
    <source>
        <dbReference type="Pfam" id="PF14291"/>
    </source>
</evidence>
<proteinExistence type="predicted"/>
<dbReference type="InterPro" id="IPR025398">
    <property type="entry name" value="DUF4371"/>
</dbReference>
<dbReference type="PANTHER" id="PTHR45749:SF28">
    <property type="entry name" value="ZINC FINGER MYM-TYPE PROTEIN 1-LIKE-RELATED"/>
    <property type="match status" value="1"/>
</dbReference>
<accession>V5FXI2</accession>
<sequence length="273" mass="31351">NKQSPWNTIGYDNLKALYRSAQRHAVSKEHLHSTLKLKLFGKPNATNAVHAGRKEDIEKHNNLVRENREILRRLVDMIIYLATQELSFSDFNEINQTLNSGNLKELAMFLSKYDGKFNCFLDESSIFGHFSETIQNDLITSINAIITEVVEAEIKQAACYSWQVDETTNASYFPQLSVIFRYTFQGNIVERFMGFFNVSEGHRHEDLFNLLTTKFEKFDISSKLIGQTYDGASILSEQLNNMQVKVKEIAPQALFIHCYAHRLNLILQDAASQ</sequence>
<dbReference type="Pfam" id="PF14291">
    <property type="entry name" value="DUF4371"/>
    <property type="match status" value="1"/>
</dbReference>